<organism evidence="2 3">
    <name type="scientific">Apiospora rasikravindrae</name>
    <dbReference type="NCBI Taxonomy" id="990691"/>
    <lineage>
        <taxon>Eukaryota</taxon>
        <taxon>Fungi</taxon>
        <taxon>Dikarya</taxon>
        <taxon>Ascomycota</taxon>
        <taxon>Pezizomycotina</taxon>
        <taxon>Sordariomycetes</taxon>
        <taxon>Xylariomycetidae</taxon>
        <taxon>Amphisphaeriales</taxon>
        <taxon>Apiosporaceae</taxon>
        <taxon>Apiospora</taxon>
    </lineage>
</organism>
<comment type="caution">
    <text evidence="2">The sequence shown here is derived from an EMBL/GenBank/DDBJ whole genome shotgun (WGS) entry which is preliminary data.</text>
</comment>
<name>A0ABR1U0W7_9PEZI</name>
<evidence type="ECO:0000259" key="1">
    <source>
        <dbReference type="Pfam" id="PF06985"/>
    </source>
</evidence>
<evidence type="ECO:0000313" key="3">
    <source>
        <dbReference type="Proteomes" id="UP001444661"/>
    </source>
</evidence>
<evidence type="ECO:0000313" key="2">
    <source>
        <dbReference type="EMBL" id="KAK8051740.1"/>
    </source>
</evidence>
<dbReference type="Pfam" id="PF06985">
    <property type="entry name" value="HET"/>
    <property type="match status" value="1"/>
</dbReference>
<protein>
    <recommendedName>
        <fullName evidence="1">Heterokaryon incompatibility domain-containing protein</fullName>
    </recommendedName>
</protein>
<dbReference type="InterPro" id="IPR052895">
    <property type="entry name" value="HetReg/Transcr_Mod"/>
</dbReference>
<keyword evidence="3" id="KW-1185">Reference proteome</keyword>
<gene>
    <name evidence="2" type="ORF">PG993_003125</name>
</gene>
<dbReference type="Proteomes" id="UP001444661">
    <property type="component" value="Unassembled WGS sequence"/>
</dbReference>
<dbReference type="PANTHER" id="PTHR24148">
    <property type="entry name" value="ANKYRIN REPEAT DOMAIN-CONTAINING PROTEIN 39 HOMOLOG-RELATED"/>
    <property type="match status" value="1"/>
</dbReference>
<feature type="domain" description="Heterokaryon incompatibility" evidence="1">
    <location>
        <begin position="76"/>
        <end position="247"/>
    </location>
</feature>
<reference evidence="2 3" key="1">
    <citation type="submission" date="2023-01" db="EMBL/GenBank/DDBJ databases">
        <title>Analysis of 21 Apiospora genomes using comparative genomics revels a genus with tremendous synthesis potential of carbohydrate active enzymes and secondary metabolites.</title>
        <authorList>
            <person name="Sorensen T."/>
        </authorList>
    </citation>
    <scope>NUCLEOTIDE SEQUENCE [LARGE SCALE GENOMIC DNA]</scope>
    <source>
        <strain evidence="2 3">CBS 33761</strain>
    </source>
</reference>
<dbReference type="InterPro" id="IPR010730">
    <property type="entry name" value="HET"/>
</dbReference>
<proteinExistence type="predicted"/>
<dbReference type="PANTHER" id="PTHR24148:SF64">
    <property type="entry name" value="HETEROKARYON INCOMPATIBILITY DOMAIN-CONTAINING PROTEIN"/>
    <property type="match status" value="1"/>
</dbReference>
<dbReference type="EMBL" id="JAQQWK010000002">
    <property type="protein sequence ID" value="KAK8051740.1"/>
    <property type="molecule type" value="Genomic_DNA"/>
</dbReference>
<sequence length="646" mass="73867">MTRPPELSGLPSTVTNEQIPWIGKELQKLPKTMLFELYSGYIIQGEWPHRLLHLESMTSYIRQGENVYNGVEAPVYNAFSYTWGYYQVPEGHSLVIHGIDWPIPAIQCSHFTTESFKNALSLAAKGFETQCDWLWLDIACIPQMHPHETPEAMAIRFQEIGRQAEIFARAQDAFAWLSSPDRHSLPNDIIGDSRVTRRMAPTGQDPPSRQQATDFMNWLDEHSKQLHNWVVAVLGHPFFHSLWTLQEMVLRSDAFIILGDQMLYQTAGNKSKATRFASLSDRLRLLHEVVGTNSTHYLSRIQRAEEVAFNQEESRAGRPNIVEITERFQIVIRLLEEKGFGMNAQWFPHRVYSFAKRRRATQLRDRILGIMQVYEISCSPGPPGASEEAQLQHLEDEFGQQLVAKYPLFSQIFVHGSEMERPRRTWLITQGCDVDDSFWWRFSPASTLGNSFESLTTLSSRDAPGVDLYFKGLCWDLDEFVKASSPLSTIPQFQKDQLFCPEGSLGSSYLGLVLDYHTAYSALGRRVSRFSSYEAMHDAVQRLYQSYCWIGNGKRFAAPIKVALLGWSTMSAEKPFESGPFFYVGLVLAPSHQKIPSATDAVPLQGNLPSRWERLGLMRWSETYHDSNQPRHHHLPIPHKLEARVI</sequence>
<accession>A0ABR1U0W7</accession>